<dbReference type="SUPFAM" id="SSF52540">
    <property type="entry name" value="P-loop containing nucleoside triphosphate hydrolases"/>
    <property type="match status" value="1"/>
</dbReference>
<reference evidence="2 3" key="1">
    <citation type="submission" date="2014-04" db="EMBL/GenBank/DDBJ databases">
        <authorList>
            <consortium name="DOE Joint Genome Institute"/>
            <person name="Kuo A."/>
            <person name="Kohler A."/>
            <person name="Jargeat P."/>
            <person name="Nagy L.G."/>
            <person name="Floudas D."/>
            <person name="Copeland A."/>
            <person name="Barry K.W."/>
            <person name="Cichocki N."/>
            <person name="Veneault-Fourrey C."/>
            <person name="LaButti K."/>
            <person name="Lindquist E.A."/>
            <person name="Lipzen A."/>
            <person name="Lundell T."/>
            <person name="Morin E."/>
            <person name="Murat C."/>
            <person name="Sun H."/>
            <person name="Tunlid A."/>
            <person name="Henrissat B."/>
            <person name="Grigoriev I.V."/>
            <person name="Hibbett D.S."/>
            <person name="Martin F."/>
            <person name="Nordberg H.P."/>
            <person name="Cantor M.N."/>
            <person name="Hua S.X."/>
        </authorList>
    </citation>
    <scope>NUCLEOTIDE SEQUENCE [LARGE SCALE GENOMIC DNA]</scope>
    <source>
        <strain evidence="2 3">Ve08.2h10</strain>
    </source>
</reference>
<dbReference type="OrthoDB" id="10261556at2759"/>
<name>A0A0D0E1N4_9AGAM</name>
<keyword evidence="3" id="KW-1185">Reference proteome</keyword>
<protein>
    <recommendedName>
        <fullName evidence="1">Helicase C-terminal domain-containing protein</fullName>
    </recommendedName>
</protein>
<proteinExistence type="predicted"/>
<accession>A0A0D0E1N4</accession>
<dbReference type="InterPro" id="IPR027417">
    <property type="entry name" value="P-loop_NTPase"/>
</dbReference>
<evidence type="ECO:0000313" key="2">
    <source>
        <dbReference type="EMBL" id="KIK90530.1"/>
    </source>
</evidence>
<dbReference type="EMBL" id="KN825506">
    <property type="protein sequence ID" value="KIK90530.1"/>
    <property type="molecule type" value="Genomic_DNA"/>
</dbReference>
<dbReference type="InParanoid" id="A0A0D0E1N4"/>
<dbReference type="AlphaFoldDB" id="A0A0D0E1N4"/>
<feature type="domain" description="Helicase C-terminal" evidence="1">
    <location>
        <begin position="5"/>
        <end position="101"/>
    </location>
</feature>
<organism evidence="2 3">
    <name type="scientific">Paxillus rubicundulus Ve08.2h10</name>
    <dbReference type="NCBI Taxonomy" id="930991"/>
    <lineage>
        <taxon>Eukaryota</taxon>
        <taxon>Fungi</taxon>
        <taxon>Dikarya</taxon>
        <taxon>Basidiomycota</taxon>
        <taxon>Agaricomycotina</taxon>
        <taxon>Agaricomycetes</taxon>
        <taxon>Agaricomycetidae</taxon>
        <taxon>Boletales</taxon>
        <taxon>Paxilineae</taxon>
        <taxon>Paxillaceae</taxon>
        <taxon>Paxillus</taxon>
    </lineage>
</organism>
<dbReference type="InterPro" id="IPR001650">
    <property type="entry name" value="Helicase_C-like"/>
</dbReference>
<dbReference type="Gene3D" id="3.40.50.300">
    <property type="entry name" value="P-loop containing nucleotide triphosphate hydrolases"/>
    <property type="match status" value="1"/>
</dbReference>
<reference evidence="3" key="2">
    <citation type="submission" date="2015-01" db="EMBL/GenBank/DDBJ databases">
        <title>Evolutionary Origins and Diversification of the Mycorrhizal Mutualists.</title>
        <authorList>
            <consortium name="DOE Joint Genome Institute"/>
            <consortium name="Mycorrhizal Genomics Consortium"/>
            <person name="Kohler A."/>
            <person name="Kuo A."/>
            <person name="Nagy L.G."/>
            <person name="Floudas D."/>
            <person name="Copeland A."/>
            <person name="Barry K.W."/>
            <person name="Cichocki N."/>
            <person name="Veneault-Fourrey C."/>
            <person name="LaButti K."/>
            <person name="Lindquist E.A."/>
            <person name="Lipzen A."/>
            <person name="Lundell T."/>
            <person name="Morin E."/>
            <person name="Murat C."/>
            <person name="Riley R."/>
            <person name="Ohm R."/>
            <person name="Sun H."/>
            <person name="Tunlid A."/>
            <person name="Henrissat B."/>
            <person name="Grigoriev I.V."/>
            <person name="Hibbett D.S."/>
            <person name="Martin F."/>
        </authorList>
    </citation>
    <scope>NUCLEOTIDE SEQUENCE [LARGE SCALE GENOMIC DNA]</scope>
    <source>
        <strain evidence="3">Ve08.2h10</strain>
    </source>
</reference>
<dbReference type="HOGENOM" id="CLU_1471619_0_0_1"/>
<evidence type="ECO:0000259" key="1">
    <source>
        <dbReference type="Pfam" id="PF00271"/>
    </source>
</evidence>
<evidence type="ECO:0000313" key="3">
    <source>
        <dbReference type="Proteomes" id="UP000054538"/>
    </source>
</evidence>
<sequence>MVIPKTLVFHDCKQEASNAAIYNNNWLPVAMKNQGVIKHYHSNMSAKYLQQTYDDFSSDAGTCRILHATAGASTGLDICGICIVIQYGMCKNMAKMLHLTGLFLIMAEPWAFSTSLDEKPFDCMDPDKPYTGTVKKSSSKQEWTGCAVLHLIQSTTCL</sequence>
<gene>
    <name evidence="2" type="ORF">PAXRUDRAFT_801399</name>
</gene>
<dbReference type="Pfam" id="PF00271">
    <property type="entry name" value="Helicase_C"/>
    <property type="match status" value="1"/>
</dbReference>
<dbReference type="Proteomes" id="UP000054538">
    <property type="component" value="Unassembled WGS sequence"/>
</dbReference>